<feature type="transmembrane region" description="Helical" evidence="6">
    <location>
        <begin position="52"/>
        <end position="78"/>
    </location>
</feature>
<evidence type="ECO:0000256" key="6">
    <source>
        <dbReference type="SAM" id="Phobius"/>
    </source>
</evidence>
<evidence type="ECO:0000256" key="1">
    <source>
        <dbReference type="ARBA" id="ARBA00004651"/>
    </source>
</evidence>
<gene>
    <name evidence="9" type="ORF">K7472_00625</name>
</gene>
<dbReference type="EMBL" id="JAINVZ010000001">
    <property type="protein sequence ID" value="MBY8883349.1"/>
    <property type="molecule type" value="Genomic_DNA"/>
</dbReference>
<feature type="transmembrane region" description="Helical" evidence="6">
    <location>
        <begin position="192"/>
        <end position="211"/>
    </location>
</feature>
<feature type="transmembrane region" description="Helical" evidence="6">
    <location>
        <begin position="168"/>
        <end position="186"/>
    </location>
</feature>
<evidence type="ECO:0000313" key="10">
    <source>
        <dbReference type="Proteomes" id="UP001198565"/>
    </source>
</evidence>
<comment type="caution">
    <text evidence="9">The sequence shown here is derived from an EMBL/GenBank/DDBJ whole genome shotgun (WGS) entry which is preliminary data.</text>
</comment>
<dbReference type="InterPro" id="IPR027417">
    <property type="entry name" value="P-loop_NTPase"/>
</dbReference>
<name>A0ABS7QNF9_9ACTN</name>
<dbReference type="InterPro" id="IPR036640">
    <property type="entry name" value="ABC1_TM_sf"/>
</dbReference>
<keyword evidence="4 6" id="KW-0472">Membrane</keyword>
<sequence>MTAGTAEAEQEPVGIPERLRDPGSEPGGGVGPGPEPTERGVLRWAYARQRRWIVGAAVFTAIHQMCEAAVPVMIGAVVDHAVRRGGPADLALWIGLLAALFLVLTVAMRLGGRCNRHGSQGAAHDLRMVAVARVLDPRGFADPTADSGALLSTATADTLRIGLGNRSWVLGAGAVAALAFGAVALLLTSVPLGLLVLVGLVPLLWATKLLAKPLSARGAAEQAQVARATGTAADLMRGLRVLKGLGAEPAGLRRYRRASRAALAATVRAARWDAGYEGVTLLLNGLFLAVVTLVGARFAVEGTISVGEFVASVGLAQFLVGPSSRFGGAMSLRARARGSAKRLAALLAAPYAVTGGERALTPPVAGELTLDGLSHGPLKDVCLRVPAGTTLGIAATEPAEATALLDVLALRIPPESGRVELDGVPLAELRLDDARTALVVADHDGDLFDATVEENVASVAGAAPPGRVAAALAAADADQVIEALPHGTDSTIGERGRSLSGGQRQRVALARALAADPPVLVLHEPTTAVDAATEAKVADGLRTMREGRTTVLVTTSPILLRTCDRVVLLHDGEVRAEGTHSELTRDDSSYRTAVMA</sequence>
<comment type="subcellular location">
    <subcellularLocation>
        <location evidence="1">Cell membrane</location>
        <topology evidence="1">Multi-pass membrane protein</topology>
    </subcellularLocation>
</comment>
<dbReference type="SUPFAM" id="SSF52540">
    <property type="entry name" value="P-loop containing nucleoside triphosphate hydrolases"/>
    <property type="match status" value="1"/>
</dbReference>
<protein>
    <submittedName>
        <fullName evidence="9">ABC transporter ATP-binding protein/permease</fullName>
    </submittedName>
</protein>
<keyword evidence="10" id="KW-1185">Reference proteome</keyword>
<evidence type="ECO:0000256" key="2">
    <source>
        <dbReference type="ARBA" id="ARBA00022692"/>
    </source>
</evidence>
<dbReference type="PANTHER" id="PTHR43394">
    <property type="entry name" value="ATP-DEPENDENT PERMEASE MDL1, MITOCHONDRIAL"/>
    <property type="match status" value="1"/>
</dbReference>
<keyword evidence="9" id="KW-0547">Nucleotide-binding</keyword>
<dbReference type="InterPro" id="IPR039421">
    <property type="entry name" value="Type_1_exporter"/>
</dbReference>
<keyword evidence="3 6" id="KW-1133">Transmembrane helix</keyword>
<evidence type="ECO:0000259" key="7">
    <source>
        <dbReference type="PROSITE" id="PS50893"/>
    </source>
</evidence>
<dbReference type="RefSeq" id="WP_222972918.1">
    <property type="nucleotide sequence ID" value="NZ_JAINVZ010000001.1"/>
</dbReference>
<dbReference type="PROSITE" id="PS00211">
    <property type="entry name" value="ABC_TRANSPORTER_1"/>
    <property type="match status" value="1"/>
</dbReference>
<feature type="domain" description="ABC transmembrane type-1" evidence="8">
    <location>
        <begin position="54"/>
        <end position="335"/>
    </location>
</feature>
<dbReference type="Gene3D" id="3.40.50.300">
    <property type="entry name" value="P-loop containing nucleotide triphosphate hydrolases"/>
    <property type="match status" value="1"/>
</dbReference>
<dbReference type="PROSITE" id="PS50929">
    <property type="entry name" value="ABC_TM1F"/>
    <property type="match status" value="1"/>
</dbReference>
<feature type="domain" description="ABC transporter" evidence="7">
    <location>
        <begin position="359"/>
        <end position="596"/>
    </location>
</feature>
<proteinExistence type="predicted"/>
<evidence type="ECO:0000256" key="5">
    <source>
        <dbReference type="SAM" id="MobiDB-lite"/>
    </source>
</evidence>
<dbReference type="GO" id="GO:0005524">
    <property type="term" value="F:ATP binding"/>
    <property type="evidence" value="ECO:0007669"/>
    <property type="project" value="UniProtKB-KW"/>
</dbReference>
<dbReference type="Pfam" id="PF00664">
    <property type="entry name" value="ABC_membrane"/>
    <property type="match status" value="1"/>
</dbReference>
<dbReference type="InterPro" id="IPR011527">
    <property type="entry name" value="ABC1_TM_dom"/>
</dbReference>
<reference evidence="9 10" key="1">
    <citation type="submission" date="2021-08" db="EMBL/GenBank/DDBJ databases">
        <title>Streptomyces sp. PTM05 isolated from lichen.</title>
        <authorList>
            <person name="Somphong A."/>
            <person name="Phongsopitanun W."/>
            <person name="Tanasupawat S."/>
        </authorList>
    </citation>
    <scope>NUCLEOTIDE SEQUENCE [LARGE SCALE GENOMIC DNA]</scope>
    <source>
        <strain evidence="9 10">Ptm05</strain>
    </source>
</reference>
<dbReference type="InterPro" id="IPR017871">
    <property type="entry name" value="ABC_transporter-like_CS"/>
</dbReference>
<dbReference type="SUPFAM" id="SSF90123">
    <property type="entry name" value="ABC transporter transmembrane region"/>
    <property type="match status" value="1"/>
</dbReference>
<evidence type="ECO:0000256" key="3">
    <source>
        <dbReference type="ARBA" id="ARBA00022989"/>
    </source>
</evidence>
<feature type="transmembrane region" description="Helical" evidence="6">
    <location>
        <begin position="281"/>
        <end position="300"/>
    </location>
</feature>
<dbReference type="PROSITE" id="PS50893">
    <property type="entry name" value="ABC_TRANSPORTER_2"/>
    <property type="match status" value="1"/>
</dbReference>
<feature type="transmembrane region" description="Helical" evidence="6">
    <location>
        <begin position="90"/>
        <end position="110"/>
    </location>
</feature>
<evidence type="ECO:0000313" key="9">
    <source>
        <dbReference type="EMBL" id="MBY8883349.1"/>
    </source>
</evidence>
<feature type="region of interest" description="Disordered" evidence="5">
    <location>
        <begin position="1"/>
        <end position="36"/>
    </location>
</feature>
<dbReference type="PANTHER" id="PTHR43394:SF1">
    <property type="entry name" value="ATP-BINDING CASSETTE SUB-FAMILY B MEMBER 10, MITOCHONDRIAL"/>
    <property type="match status" value="1"/>
</dbReference>
<evidence type="ECO:0000259" key="8">
    <source>
        <dbReference type="PROSITE" id="PS50929"/>
    </source>
</evidence>
<accession>A0ABS7QNF9</accession>
<organism evidence="9 10">
    <name type="scientific">Streptantibioticus parmotrematis</name>
    <dbReference type="NCBI Taxonomy" id="2873249"/>
    <lineage>
        <taxon>Bacteria</taxon>
        <taxon>Bacillati</taxon>
        <taxon>Actinomycetota</taxon>
        <taxon>Actinomycetes</taxon>
        <taxon>Kitasatosporales</taxon>
        <taxon>Streptomycetaceae</taxon>
        <taxon>Streptantibioticus</taxon>
    </lineage>
</organism>
<keyword evidence="2 6" id="KW-0812">Transmembrane</keyword>
<dbReference type="Pfam" id="PF00005">
    <property type="entry name" value="ABC_tran"/>
    <property type="match status" value="1"/>
</dbReference>
<dbReference type="InterPro" id="IPR003439">
    <property type="entry name" value="ABC_transporter-like_ATP-bd"/>
</dbReference>
<evidence type="ECO:0000256" key="4">
    <source>
        <dbReference type="ARBA" id="ARBA00023136"/>
    </source>
</evidence>
<dbReference type="Gene3D" id="1.20.1560.10">
    <property type="entry name" value="ABC transporter type 1, transmembrane domain"/>
    <property type="match status" value="1"/>
</dbReference>
<keyword evidence="9" id="KW-0067">ATP-binding</keyword>
<dbReference type="Proteomes" id="UP001198565">
    <property type="component" value="Unassembled WGS sequence"/>
</dbReference>